<evidence type="ECO:0000256" key="5">
    <source>
        <dbReference type="ARBA" id="ARBA00023136"/>
    </source>
</evidence>
<feature type="transmembrane region" description="Helical" evidence="6">
    <location>
        <begin position="165"/>
        <end position="188"/>
    </location>
</feature>
<dbReference type="GO" id="GO:0005886">
    <property type="term" value="C:plasma membrane"/>
    <property type="evidence" value="ECO:0007669"/>
    <property type="project" value="UniProtKB-SubCell"/>
</dbReference>
<dbReference type="AlphaFoldDB" id="A0A437PHH8"/>
<keyword evidence="9" id="KW-1185">Reference proteome</keyword>
<keyword evidence="5 6" id="KW-0472">Membrane</keyword>
<dbReference type="OrthoDB" id="9779114at2"/>
<evidence type="ECO:0000313" key="9">
    <source>
        <dbReference type="Proteomes" id="UP000286997"/>
    </source>
</evidence>
<comment type="caution">
    <text evidence="6">Lacks conserved residue(s) required for the propagation of feature annotation.</text>
</comment>
<feature type="transmembrane region" description="Helical" evidence="6">
    <location>
        <begin position="54"/>
        <end position="78"/>
    </location>
</feature>
<evidence type="ECO:0000259" key="7">
    <source>
        <dbReference type="Pfam" id="PF09335"/>
    </source>
</evidence>
<sequence length="245" mass="24448">MTRLRAALARPLAAALLLVLAGGTLLGLASPATVTAAAAGIAAACEHAGPLGWVLIAVIQVSVVVSGALPASLIGMVAGALYGPALGFVLACIGTLAGAMLSFAIGRTIARPLAASIGGGRLRLDRVDALLERKGWRAVCLLRLSPVMPFAIASYALSATRVRPGAYFVGTLAALPSLLAYVAAGAVGRSGGEAWLGGESWVFPALFCVGAAATLVLVVQVRRSLCRAVGGEAGDWAAPAAEAGR</sequence>
<dbReference type="RefSeq" id="WP_127726982.1">
    <property type="nucleotide sequence ID" value="NZ_SACP01000001.1"/>
</dbReference>
<dbReference type="Proteomes" id="UP000286997">
    <property type="component" value="Unassembled WGS sequence"/>
</dbReference>
<keyword evidence="4 6" id="KW-1133">Transmembrane helix</keyword>
<evidence type="ECO:0000313" key="8">
    <source>
        <dbReference type="EMBL" id="RVU21739.1"/>
    </source>
</evidence>
<comment type="similarity">
    <text evidence="6">Belongs to the TVP38/TMEM64 family.</text>
</comment>
<feature type="domain" description="VTT" evidence="7">
    <location>
        <begin position="69"/>
        <end position="186"/>
    </location>
</feature>
<reference evidence="8 9" key="1">
    <citation type="submission" date="2019-01" db="EMBL/GenBank/DDBJ databases">
        <authorList>
            <person name="Chen W.-M."/>
        </authorList>
    </citation>
    <scope>NUCLEOTIDE SEQUENCE [LARGE SCALE GENOMIC DNA]</scope>
    <source>
        <strain evidence="8 9">TER-1</strain>
    </source>
</reference>
<proteinExistence type="inferred from homology"/>
<evidence type="ECO:0000256" key="2">
    <source>
        <dbReference type="ARBA" id="ARBA00022475"/>
    </source>
</evidence>
<feature type="transmembrane region" description="Helical" evidence="6">
    <location>
        <begin position="200"/>
        <end position="219"/>
    </location>
</feature>
<feature type="transmembrane region" description="Helical" evidence="6">
    <location>
        <begin position="85"/>
        <end position="105"/>
    </location>
</feature>
<dbReference type="PANTHER" id="PTHR12677:SF59">
    <property type="entry name" value="GOLGI APPARATUS MEMBRANE PROTEIN TVP38-RELATED"/>
    <property type="match status" value="1"/>
</dbReference>
<name>A0A437PHH8_9HYPH</name>
<keyword evidence="3 6" id="KW-0812">Transmembrane</keyword>
<dbReference type="PANTHER" id="PTHR12677">
    <property type="entry name" value="GOLGI APPARATUS MEMBRANE PROTEIN TVP38-RELATED"/>
    <property type="match status" value="1"/>
</dbReference>
<comment type="subcellular location">
    <subcellularLocation>
        <location evidence="1 6">Cell membrane</location>
        <topology evidence="1 6">Multi-pass membrane protein</topology>
    </subcellularLocation>
</comment>
<dbReference type="EMBL" id="SACP01000001">
    <property type="protein sequence ID" value="RVU21739.1"/>
    <property type="molecule type" value="Genomic_DNA"/>
</dbReference>
<evidence type="ECO:0000256" key="3">
    <source>
        <dbReference type="ARBA" id="ARBA00022692"/>
    </source>
</evidence>
<keyword evidence="2 6" id="KW-1003">Cell membrane</keyword>
<evidence type="ECO:0000256" key="1">
    <source>
        <dbReference type="ARBA" id="ARBA00004651"/>
    </source>
</evidence>
<dbReference type="InterPro" id="IPR032816">
    <property type="entry name" value="VTT_dom"/>
</dbReference>
<evidence type="ECO:0000256" key="6">
    <source>
        <dbReference type="RuleBase" id="RU366058"/>
    </source>
</evidence>
<dbReference type="InterPro" id="IPR015414">
    <property type="entry name" value="TMEM64"/>
</dbReference>
<evidence type="ECO:0000256" key="4">
    <source>
        <dbReference type="ARBA" id="ARBA00022989"/>
    </source>
</evidence>
<accession>A0A437PHH8</accession>
<dbReference type="Pfam" id="PF09335">
    <property type="entry name" value="VTT_dom"/>
    <property type="match status" value="1"/>
</dbReference>
<organism evidence="8 9">
    <name type="scientific">Methylobacterium oryzihabitans</name>
    <dbReference type="NCBI Taxonomy" id="2499852"/>
    <lineage>
        <taxon>Bacteria</taxon>
        <taxon>Pseudomonadati</taxon>
        <taxon>Pseudomonadota</taxon>
        <taxon>Alphaproteobacteria</taxon>
        <taxon>Hyphomicrobiales</taxon>
        <taxon>Methylobacteriaceae</taxon>
        <taxon>Methylobacterium</taxon>
    </lineage>
</organism>
<comment type="caution">
    <text evidence="8">The sequence shown here is derived from an EMBL/GenBank/DDBJ whole genome shotgun (WGS) entry which is preliminary data.</text>
</comment>
<gene>
    <name evidence="8" type="ORF">EOE48_01445</name>
</gene>
<protein>
    <recommendedName>
        <fullName evidence="6">TVP38/TMEM64 family membrane protein</fullName>
    </recommendedName>
</protein>